<dbReference type="Gene3D" id="3.80.10.10">
    <property type="entry name" value="Ribonuclease Inhibitor"/>
    <property type="match status" value="5"/>
</dbReference>
<keyword evidence="2" id="KW-0433">Leucine-rich repeat</keyword>
<dbReference type="EMBL" id="CP144745">
    <property type="protein sequence ID" value="WVZ54681.1"/>
    <property type="molecule type" value="Genomic_DNA"/>
</dbReference>
<name>A0AAQ3PWY9_PASNO</name>
<evidence type="ECO:0000256" key="6">
    <source>
        <dbReference type="ARBA" id="ARBA00022840"/>
    </source>
</evidence>
<evidence type="ECO:0000313" key="10">
    <source>
        <dbReference type="Proteomes" id="UP001341281"/>
    </source>
</evidence>
<keyword evidence="5" id="KW-0611">Plant defense</keyword>
<organism evidence="9 10">
    <name type="scientific">Paspalum notatum var. saurae</name>
    <dbReference type="NCBI Taxonomy" id="547442"/>
    <lineage>
        <taxon>Eukaryota</taxon>
        <taxon>Viridiplantae</taxon>
        <taxon>Streptophyta</taxon>
        <taxon>Embryophyta</taxon>
        <taxon>Tracheophyta</taxon>
        <taxon>Spermatophyta</taxon>
        <taxon>Magnoliopsida</taxon>
        <taxon>Liliopsida</taxon>
        <taxon>Poales</taxon>
        <taxon>Poaceae</taxon>
        <taxon>PACMAD clade</taxon>
        <taxon>Panicoideae</taxon>
        <taxon>Andropogonodae</taxon>
        <taxon>Paspaleae</taxon>
        <taxon>Paspalinae</taxon>
        <taxon>Paspalum</taxon>
    </lineage>
</organism>
<feature type="domain" description="Reverse transcriptase" evidence="8">
    <location>
        <begin position="1812"/>
        <end position="2079"/>
    </location>
</feature>
<reference evidence="9 10" key="1">
    <citation type="submission" date="2024-02" db="EMBL/GenBank/DDBJ databases">
        <title>High-quality chromosome-scale genome assembly of Pensacola bahiagrass (Paspalum notatum Flugge var. saurae).</title>
        <authorList>
            <person name="Vega J.M."/>
            <person name="Podio M."/>
            <person name="Orjuela J."/>
            <person name="Siena L.A."/>
            <person name="Pessino S.C."/>
            <person name="Combes M.C."/>
            <person name="Mariac C."/>
            <person name="Albertini E."/>
            <person name="Pupilli F."/>
            <person name="Ortiz J.P.A."/>
            <person name="Leblanc O."/>
        </authorList>
    </citation>
    <scope>NUCLEOTIDE SEQUENCE [LARGE SCALE GENOMIC DNA]</scope>
    <source>
        <strain evidence="9">R1</strain>
        <tissue evidence="9">Leaf</tissue>
    </source>
</reference>
<dbReference type="GO" id="GO:0002758">
    <property type="term" value="P:innate immune response-activating signaling pathway"/>
    <property type="evidence" value="ECO:0007669"/>
    <property type="project" value="UniProtKB-ARBA"/>
</dbReference>
<evidence type="ECO:0000256" key="3">
    <source>
        <dbReference type="ARBA" id="ARBA00022737"/>
    </source>
</evidence>
<dbReference type="SUPFAM" id="SSF56672">
    <property type="entry name" value="DNA/RNA polymerases"/>
    <property type="match status" value="1"/>
</dbReference>
<dbReference type="InterPro" id="IPR058922">
    <property type="entry name" value="WHD_DRP"/>
</dbReference>
<dbReference type="InterPro" id="IPR032675">
    <property type="entry name" value="LRR_dom_sf"/>
</dbReference>
<feature type="non-terminal residue" evidence="9">
    <location>
        <position position="1"/>
    </location>
</feature>
<dbReference type="Pfam" id="PF18052">
    <property type="entry name" value="Rx_N"/>
    <property type="match status" value="1"/>
</dbReference>
<evidence type="ECO:0000256" key="2">
    <source>
        <dbReference type="ARBA" id="ARBA00022614"/>
    </source>
</evidence>
<dbReference type="InterPro" id="IPR055414">
    <property type="entry name" value="LRR_R13L4/SHOC2-like"/>
</dbReference>
<keyword evidence="10" id="KW-1185">Reference proteome</keyword>
<protein>
    <recommendedName>
        <fullName evidence="8">Reverse transcriptase domain-containing protein</fullName>
    </recommendedName>
</protein>
<keyword evidence="6" id="KW-0067">ATP-binding</keyword>
<dbReference type="Pfam" id="PF23559">
    <property type="entry name" value="WHD_DRP"/>
    <property type="match status" value="1"/>
</dbReference>
<dbReference type="InterPro" id="IPR036388">
    <property type="entry name" value="WH-like_DNA-bd_sf"/>
</dbReference>
<dbReference type="FunFam" id="3.40.50.300:FF:001091">
    <property type="entry name" value="Probable disease resistance protein At1g61300"/>
    <property type="match status" value="1"/>
</dbReference>
<dbReference type="Gene3D" id="1.20.5.4130">
    <property type="match status" value="1"/>
</dbReference>
<dbReference type="SMART" id="SM00367">
    <property type="entry name" value="LRR_CC"/>
    <property type="match status" value="6"/>
</dbReference>
<dbReference type="PANTHER" id="PTHR36766:SF56">
    <property type="match status" value="1"/>
</dbReference>
<evidence type="ECO:0000256" key="4">
    <source>
        <dbReference type="ARBA" id="ARBA00022741"/>
    </source>
</evidence>
<dbReference type="Gene3D" id="3.40.50.300">
    <property type="entry name" value="P-loop containing nucleotide triphosphate hydrolases"/>
    <property type="match status" value="1"/>
</dbReference>
<dbReference type="InterPro" id="IPR043502">
    <property type="entry name" value="DNA/RNA_pol_sf"/>
</dbReference>
<evidence type="ECO:0000256" key="7">
    <source>
        <dbReference type="ARBA" id="ARBA00023054"/>
    </source>
</evidence>
<dbReference type="Pfam" id="PF00078">
    <property type="entry name" value="RVT_1"/>
    <property type="match status" value="1"/>
</dbReference>
<dbReference type="InterPro" id="IPR042197">
    <property type="entry name" value="Apaf_helical"/>
</dbReference>
<sequence length="2211" mass="246918">AYRRKEEYVWRLQGAQPEAADPSSCKQTVDCSAYLSGILGKIDPFKKKKMVGMEGAALSGMLNILANKLAPLVIKQYSSIVGVTKDLQDLQVLVQVINCWLEKAGYEAVESDQLWLRQLKHVAYDVDDIVDEFHLEAEKHEANGGNHILSKSLITKARSFLLKCKAVRKIQAIKERFAAIVKQRTDFTAIVNSLPDGHPVPHINRTVRAIPTLPTVDETSVRGRDQEKHEIISKLADNNNQHIIKIVSVIGLGGCGKTTLAKLVFNDGNIVKEHFEVRVWVHVSQEFDVEKLVKKLFEAISGEKSECCSSQKMAETISNKLSGKRYLLVLDDVWTEDRIQWEEFMVHMKSGAPGSSILLTTRSRKVAEAVESTDLFNLLFLSDVDSWELFSQSFGVAMNGLDSDFLEVGREIVNKCGGVPLAIKVLAGVLRGKRQVEEWKAMRNSNLLEVEDKEHRVSACLRLSYFHLPSHLKQCFTMCSLYPKGQRMYKEQLIDQWIAHDMISLTLGVDSLEDIGDGNFNSLVQVSFLQDVDEEYGRVSCKMHDLVHDLARSILCEEISTDMPEDATSSTKYYRYLSLVEEQKKLLPKKVFHNARAIYVHGGADIIFGKELKNAKHLRSIIVNSFLPSVQLSSIVQIKNLKYLEISGLYFESLPEAISDIWSLQAVHLINSGLLELPKSIGKLQKLRTLNLSGCGELECLPDSIGDCNLLSSIDLYKCTSLTALPKSIGKLQKLRMLNLSYCEKLNCLPDSIGDCRMLSSIDCCGCEYLTALPNSVGKLQTLRTLNLSGCWMLKCLPDSIGDCRMLSSIDCCGCEYLTTLPNSVGKLQTLRTLNLSGCWGLKCLPDSIGDCNMLSSIACCSCKELTALPNSIGRNEMLRVLRLCDTKIEKLPSNITTLRNLECLDLSGCWNLVELPEGIGNLENLQVLNLENYAKLRGMPIGIGQLSQIEKLSLFVVGEGEKCAGISELANVGRDSESLIIRGIKHVLEQDDAHMACLKQKTNLQSLKLEWERYHKGEVDTEFEEAVLDGLEPHKGEVNTELEEAVLDGLEPPHKGEVNTELEEAVLDGLEPPHKGEVNTELEEAVLDCLEPPPGIEELQISGYSGRKYARWMQDQVGGEVKGLAYFQFLRVMKLSNFLKLKHLDGLVELPCLEELVLRRMPYLESISGGPFPLLATLKMEDLHSLGEVWIVAEGSMSDGEEGGSCSNRAHHLGQVQVGNFLTYLDMINCPKLKMKTFLPLSGHLTHWQLTGQLNFPIHLSRFNSSFGYSSLRRNGRDLVLNQYVPALESLDILFSDALTEVPKSLGSIASLQSLDLSNLSEIQKLPDCLGALSSLQELSIWNCNNLSSLPQSMCQLTSLQSLDVSACSAIHKLPDCLGELQSLQELTIKYCDSVSNLPQSMGYLTSLQKLQIEWCPALHQLPECLGELSSLQTLYVGYLPNIKRLPQSLQHLTSLQYLTVVSCHALHELPGGLGDLRSLCELHIDWLPSMTCFPESMWRLTSLKKLHVGPCYGLTSLPQGMEGLSSLEKLCIYGCERIKSLPEGIKHLTALKKFEIINCPDLATRCKRGGEDWHLISQIPRVLIDTSNERTIPTLERLDRTLVSVDWEERFPDCFLQALSSDASNHCPLLLRTAANLGRGGKPRFHFECFWPKVHGFEKALQHGWTCHERWTDPFLRLDQLFRNLVKELQRWSARRVSCIRDQLLAARELILRLDRAQEVHRLSFDEATLRSKLKMKCLGLSSLERTIAQQRSRIRHLSDGDVNTKYFHVLARGKKRRTFIQELHHEGHTRVINLEALGFCPVDLSSLEEPFTKMEVLTAIKELPIDRAPGPDGFTGAFYKASWSFIKADLLAALNAFHSVSKVLTLRLAPVMHCLVASNQTAYIKGRSILDGYKFVQGAMTLIRRKKIPKLLLKLDILNAFDSLAWSFLLEVLRSLGFGSRWRNWISVLLSSATSKILVNGDPGRAIRHMRGVCQGDPLSPLLFVLAMEVLNSLFRRASAAGVLVPAEPPVVTNQCCLYADDAILFMSPTVQEANAVKVLLGLFSDAAGLKINLSKSSVSLIFGCEDSLLEVGNILECTVSKLPVTYLSLPLHYKKLPKASTQVLLDKVANRLPAWQGSLMARSGCLVWIKSVMLAVPIYAMMANALPPWARREIVAICRRFFWAGADPSVRGKCTVNWPAVARPFELGGLGVLDLRLMGFALQTRWL</sequence>
<dbReference type="Pfam" id="PF25019">
    <property type="entry name" value="LRR_R13L1-DRL21"/>
    <property type="match status" value="1"/>
</dbReference>
<dbReference type="Pfam" id="PF23598">
    <property type="entry name" value="LRR_14"/>
    <property type="match status" value="4"/>
</dbReference>
<dbReference type="Gene3D" id="1.10.10.10">
    <property type="entry name" value="Winged helix-like DNA-binding domain superfamily/Winged helix DNA-binding domain"/>
    <property type="match status" value="1"/>
</dbReference>
<evidence type="ECO:0000313" key="9">
    <source>
        <dbReference type="EMBL" id="WVZ54681.1"/>
    </source>
</evidence>
<dbReference type="InterPro" id="IPR038005">
    <property type="entry name" value="RX-like_CC"/>
</dbReference>
<evidence type="ECO:0000256" key="5">
    <source>
        <dbReference type="ARBA" id="ARBA00022821"/>
    </source>
</evidence>
<keyword evidence="3" id="KW-0677">Repeat</keyword>
<dbReference type="InterPro" id="IPR003591">
    <property type="entry name" value="Leu-rich_rpt_typical-subtyp"/>
</dbReference>
<dbReference type="GO" id="GO:0009626">
    <property type="term" value="P:plant-type hypersensitive response"/>
    <property type="evidence" value="ECO:0007669"/>
    <property type="project" value="UniProtKB-ARBA"/>
</dbReference>
<proteinExistence type="inferred from homology"/>
<dbReference type="SMART" id="SM00369">
    <property type="entry name" value="LRR_TYP"/>
    <property type="match status" value="6"/>
</dbReference>
<dbReference type="InterPro" id="IPR027417">
    <property type="entry name" value="P-loop_NTPase"/>
</dbReference>
<dbReference type="InterPro" id="IPR002182">
    <property type="entry name" value="NB-ARC"/>
</dbReference>
<keyword evidence="7" id="KW-0175">Coiled coil</keyword>
<dbReference type="InterPro" id="IPR000477">
    <property type="entry name" value="RT_dom"/>
</dbReference>
<keyword evidence="4" id="KW-0547">Nucleotide-binding</keyword>
<gene>
    <name evidence="9" type="ORF">U9M48_005444</name>
</gene>
<dbReference type="CDD" id="cd01650">
    <property type="entry name" value="RT_nLTR_like"/>
    <property type="match status" value="1"/>
</dbReference>
<dbReference type="SUPFAM" id="SSF52058">
    <property type="entry name" value="L domain-like"/>
    <property type="match status" value="3"/>
</dbReference>
<dbReference type="InterPro" id="IPR006553">
    <property type="entry name" value="Leu-rich_rpt_Cys-con_subtyp"/>
</dbReference>
<dbReference type="Pfam" id="PF00931">
    <property type="entry name" value="NB-ARC"/>
    <property type="match status" value="1"/>
</dbReference>
<comment type="similarity">
    <text evidence="1">Belongs to the disease resistance NB-LRR family.</text>
</comment>
<dbReference type="Gene3D" id="1.10.8.430">
    <property type="entry name" value="Helical domain of apoptotic protease-activating factors"/>
    <property type="match status" value="1"/>
</dbReference>
<dbReference type="GO" id="GO:0042742">
    <property type="term" value="P:defense response to bacterium"/>
    <property type="evidence" value="ECO:0007669"/>
    <property type="project" value="UniProtKB-ARBA"/>
</dbReference>
<dbReference type="SUPFAM" id="SSF52540">
    <property type="entry name" value="P-loop containing nucleoside triphosphate hydrolases"/>
    <property type="match status" value="1"/>
</dbReference>
<evidence type="ECO:0000256" key="1">
    <source>
        <dbReference type="ARBA" id="ARBA00008894"/>
    </source>
</evidence>
<evidence type="ECO:0000259" key="8">
    <source>
        <dbReference type="PROSITE" id="PS50878"/>
    </source>
</evidence>
<dbReference type="GO" id="GO:0043531">
    <property type="term" value="F:ADP binding"/>
    <property type="evidence" value="ECO:0007669"/>
    <property type="project" value="InterPro"/>
</dbReference>
<dbReference type="InterPro" id="IPR056789">
    <property type="entry name" value="LRR_R13L1-DRL21"/>
</dbReference>
<dbReference type="PRINTS" id="PR00364">
    <property type="entry name" value="DISEASERSIST"/>
</dbReference>
<dbReference type="InterPro" id="IPR041118">
    <property type="entry name" value="Rx_N"/>
</dbReference>
<dbReference type="Proteomes" id="UP001341281">
    <property type="component" value="Chromosome 01"/>
</dbReference>
<accession>A0AAQ3PWY9</accession>
<dbReference type="PROSITE" id="PS50878">
    <property type="entry name" value="RT_POL"/>
    <property type="match status" value="1"/>
</dbReference>
<dbReference type="GO" id="GO:0005524">
    <property type="term" value="F:ATP binding"/>
    <property type="evidence" value="ECO:0007669"/>
    <property type="project" value="UniProtKB-KW"/>
</dbReference>
<dbReference type="FunFam" id="1.10.10.10:FF:000322">
    <property type="entry name" value="Probable disease resistance protein At1g63360"/>
    <property type="match status" value="1"/>
</dbReference>
<dbReference type="CDD" id="cd14798">
    <property type="entry name" value="RX-CC_like"/>
    <property type="match status" value="1"/>
</dbReference>
<dbReference type="PANTHER" id="PTHR36766">
    <property type="entry name" value="PLANT BROAD-SPECTRUM MILDEW RESISTANCE PROTEIN RPW8"/>
    <property type="match status" value="1"/>
</dbReference>